<dbReference type="Proteomes" id="UP000070188">
    <property type="component" value="Unassembled WGS sequence"/>
</dbReference>
<reference evidence="6" key="2">
    <citation type="submission" date="2015-02" db="EMBL/GenBank/DDBJ databases">
        <title>Physiological reanalysis, assessment of diazotrophy, and genome sequences of multiple isolates of Streptomyces thermoautotrophicus.</title>
        <authorList>
            <person name="MacKellar D.C."/>
            <person name="Lieber L."/>
            <person name="Norman J."/>
            <person name="Bolger A."/>
            <person name="Tobin C."/>
            <person name="Murray J.W."/>
            <person name="Friesen M."/>
            <person name="Prell J."/>
        </authorList>
    </citation>
    <scope>NUCLEOTIDE SEQUENCE [LARGE SCALE GENOMIC DNA]</scope>
    <source>
        <strain evidence="6">UBT1</strain>
    </source>
</reference>
<feature type="region of interest" description="Disordered" evidence="1">
    <location>
        <begin position="166"/>
        <end position="185"/>
    </location>
</feature>
<evidence type="ECO:0000313" key="6">
    <source>
        <dbReference type="Proteomes" id="UP000070598"/>
    </source>
</evidence>
<dbReference type="RefSeq" id="WP_066886796.1">
    <property type="nucleotide sequence ID" value="NZ_JYIJ01000019.1"/>
</dbReference>
<name>A0A132NF03_9ACTN</name>
<evidence type="ECO:0000313" key="4">
    <source>
        <dbReference type="EMBL" id="KWX08668.1"/>
    </source>
</evidence>
<dbReference type="Proteomes" id="UP000070598">
    <property type="component" value="Unassembled WGS sequence"/>
</dbReference>
<dbReference type="AlphaFoldDB" id="A0A132NF03"/>
<reference evidence="4 7" key="1">
    <citation type="submission" date="2015-02" db="EMBL/GenBank/DDBJ databases">
        <title>Physiological reanalysis, assessment of diazotrophy, and genome sequences of multiple isolates of Streptomyces thermoautotrophicus.</title>
        <authorList>
            <person name="MacKellar D.C."/>
            <person name="Lieber L."/>
            <person name="Norman J."/>
            <person name="Bolger A."/>
            <person name="Tobin C."/>
            <person name="Murray J.W."/>
            <person name="Prell J."/>
        </authorList>
    </citation>
    <scope>NUCLEOTIDE SEQUENCE [LARGE SCALE GENOMIC DNA]</scope>
    <source>
        <strain evidence="4 7">UBT1</strain>
    </source>
</reference>
<protein>
    <submittedName>
        <fullName evidence="4">Uncharacterized protein</fullName>
    </submittedName>
</protein>
<evidence type="ECO:0000313" key="3">
    <source>
        <dbReference type="EMBL" id="KWX00884.1"/>
    </source>
</evidence>
<gene>
    <name evidence="3" type="ORF">LI90_1912</name>
    <name evidence="2" type="ORF">TH66_19190</name>
    <name evidence="4" type="ORF">TR74_13945</name>
</gene>
<evidence type="ECO:0000313" key="2">
    <source>
        <dbReference type="EMBL" id="KWW97665.1"/>
    </source>
</evidence>
<keyword evidence="5" id="KW-1185">Reference proteome</keyword>
<feature type="compositionally biased region" description="Basic and acidic residues" evidence="1">
    <location>
        <begin position="83"/>
        <end position="92"/>
    </location>
</feature>
<feature type="compositionally biased region" description="Basic and acidic residues" evidence="1">
    <location>
        <begin position="171"/>
        <end position="185"/>
    </location>
</feature>
<evidence type="ECO:0000313" key="5">
    <source>
        <dbReference type="Proteomes" id="UP000070188"/>
    </source>
</evidence>
<reference evidence="5" key="3">
    <citation type="submission" date="2015-04" db="EMBL/GenBank/DDBJ databases">
        <title>Physiological reanalysis, assessment of diazotrophy, and genome sequences of multiple isolates of Streptomyces thermoautotrophicus.</title>
        <authorList>
            <person name="MacKellar D.C."/>
            <person name="Lieber L."/>
            <person name="Norman J."/>
            <person name="Bolger A."/>
            <person name="Tobin C."/>
            <person name="Murray J.W."/>
            <person name="Chang R."/>
            <person name="Ford T."/>
            <person name="Nguyen P.Q."/>
            <person name="Woodward J."/>
            <person name="Permingeat H."/>
            <person name="Joshi N.S."/>
            <person name="Silver P.A."/>
            <person name="Usadel B."/>
            <person name="Rutherford A.W."/>
            <person name="Friesen M."/>
            <person name="Prell J."/>
        </authorList>
    </citation>
    <scope>NUCLEOTIDE SEQUENCE [LARGE SCALE GENOMIC DNA]</scope>
    <source>
        <strain evidence="5">H1</strain>
    </source>
</reference>
<feature type="compositionally biased region" description="Low complexity" evidence="1">
    <location>
        <begin position="64"/>
        <end position="74"/>
    </location>
</feature>
<feature type="compositionally biased region" description="Basic residues" evidence="1">
    <location>
        <begin position="124"/>
        <end position="134"/>
    </location>
</feature>
<organism evidence="4 6">
    <name type="scientific">Carbonactinospora thermoautotrophica</name>
    <dbReference type="NCBI Taxonomy" id="1469144"/>
    <lineage>
        <taxon>Bacteria</taxon>
        <taxon>Bacillati</taxon>
        <taxon>Actinomycetota</taxon>
        <taxon>Actinomycetes</taxon>
        <taxon>Kitasatosporales</taxon>
        <taxon>Carbonactinosporaceae</taxon>
        <taxon>Carbonactinospora</taxon>
    </lineage>
</organism>
<dbReference type="EMBL" id="LAXD01000001">
    <property type="protein sequence ID" value="KWX00884.1"/>
    <property type="molecule type" value="Genomic_DNA"/>
</dbReference>
<dbReference type="PATRIC" id="fig|1469144.10.peg.2066"/>
<dbReference type="EMBL" id="JYIJ01000019">
    <property type="protein sequence ID" value="KWW97665.1"/>
    <property type="molecule type" value="Genomic_DNA"/>
</dbReference>
<dbReference type="EMBL" id="JYIK01000954">
    <property type="protein sequence ID" value="KWX08668.1"/>
    <property type="molecule type" value="Genomic_DNA"/>
</dbReference>
<proteinExistence type="predicted"/>
<evidence type="ECO:0000313" key="7">
    <source>
        <dbReference type="Proteomes" id="UP000070659"/>
    </source>
</evidence>
<comment type="caution">
    <text evidence="4">The sequence shown here is derived from an EMBL/GenBank/DDBJ whole genome shotgun (WGS) entry which is preliminary data.</text>
</comment>
<accession>A0A132NF03</accession>
<sequence length="185" mass="19346">MGVLKRGLALVGADDVLADALVAGTGPTAQAARPDTHKVKSFDTAYYVHDAGHGRTAPIDWRKAGAAGSGSSSSRPPTGVTHPDPRFGRDWRGTASTGLIRGARTTSSPPAHRGGAGGEAHLGGPRRRLHRPQARRAAPGLGLRGGTDLVIIAELLDHARLETTRGYTPSAEDREHALNLPPIDR</sequence>
<evidence type="ECO:0000256" key="1">
    <source>
        <dbReference type="SAM" id="MobiDB-lite"/>
    </source>
</evidence>
<reference evidence="3" key="4">
    <citation type="submission" date="2015-04" db="EMBL/GenBank/DDBJ databases">
        <title>Physiological reanalysis, assessment of diazotrophy, and genome sequences of multiple isolates of Streptomyces thermoautotrophicus.</title>
        <authorList>
            <person name="MacKellar D.C."/>
            <person name="Lieber L."/>
            <person name="Norman J."/>
            <person name="Bolger A."/>
            <person name="Tobin C."/>
            <person name="Murray J.W."/>
            <person name="Woodward J."/>
            <person name="Friesen M."/>
            <person name="Prell J."/>
        </authorList>
    </citation>
    <scope>NUCLEOTIDE SEQUENCE [LARGE SCALE GENOMIC DNA]</scope>
    <source>
        <strain evidence="3">H1</strain>
    </source>
</reference>
<dbReference type="Proteomes" id="UP000070659">
    <property type="component" value="Unassembled WGS sequence"/>
</dbReference>
<feature type="region of interest" description="Disordered" evidence="1">
    <location>
        <begin position="61"/>
        <end position="143"/>
    </location>
</feature>